<dbReference type="EMBL" id="NUAN01000071">
    <property type="protein sequence ID" value="PEN97783.1"/>
    <property type="molecule type" value="Genomic_DNA"/>
</dbReference>
<dbReference type="Proteomes" id="UP000220691">
    <property type="component" value="Unassembled WGS sequence"/>
</dbReference>
<organism evidence="1 2">
    <name type="scientific">Bacillus cereus</name>
    <dbReference type="NCBI Taxonomy" id="1396"/>
    <lineage>
        <taxon>Bacteria</taxon>
        <taxon>Bacillati</taxon>
        <taxon>Bacillota</taxon>
        <taxon>Bacilli</taxon>
        <taxon>Bacillales</taxon>
        <taxon>Bacillaceae</taxon>
        <taxon>Bacillus</taxon>
        <taxon>Bacillus cereus group</taxon>
    </lineage>
</organism>
<gene>
    <name evidence="1" type="ORF">CN553_12085</name>
</gene>
<sequence>MLIKKHLNRQATYFTKSLLFYREKKLSLAIGFSWSVNGAKWHDENKVAHTFGLFKQVAPSTIMRALVLGRLRLNFVTANKK</sequence>
<name>A0A9X6YM94_BACCE</name>
<comment type="caution">
    <text evidence="1">The sequence shown here is derived from an EMBL/GenBank/DDBJ whole genome shotgun (WGS) entry which is preliminary data.</text>
</comment>
<dbReference type="AlphaFoldDB" id="A0A9X6YM94"/>
<accession>A0A9X6YM94</accession>
<dbReference type="RefSeq" id="WP_098126384.1">
    <property type="nucleotide sequence ID" value="NZ_NUAN01000071.1"/>
</dbReference>
<protein>
    <submittedName>
        <fullName evidence="1">Uncharacterized protein</fullName>
    </submittedName>
</protein>
<evidence type="ECO:0000313" key="1">
    <source>
        <dbReference type="EMBL" id="PEN97783.1"/>
    </source>
</evidence>
<evidence type="ECO:0000313" key="2">
    <source>
        <dbReference type="Proteomes" id="UP000220691"/>
    </source>
</evidence>
<proteinExistence type="predicted"/>
<reference evidence="1 2" key="1">
    <citation type="submission" date="2017-09" db="EMBL/GenBank/DDBJ databases">
        <title>Large-scale bioinformatics analysis of Bacillus genomes uncovers conserved roles of natural products in bacterial physiology.</title>
        <authorList>
            <consortium name="Agbiome Team Llc"/>
            <person name="Bleich R.M."/>
            <person name="Kirk G.J."/>
            <person name="Santa Maria K.C."/>
            <person name="Allen S.E."/>
            <person name="Farag S."/>
            <person name="Shank E.A."/>
            <person name="Bowers A."/>
        </authorList>
    </citation>
    <scope>NUCLEOTIDE SEQUENCE [LARGE SCALE GENOMIC DNA]</scope>
    <source>
        <strain evidence="1 2">AFS027647</strain>
    </source>
</reference>